<gene>
    <name evidence="2" type="ORF">BLA29_010640</name>
</gene>
<name>A0A1Y3AYU6_EURMA</name>
<evidence type="ECO:0000313" key="2">
    <source>
        <dbReference type="EMBL" id="OTF72974.1"/>
    </source>
</evidence>
<feature type="region of interest" description="Disordered" evidence="1">
    <location>
        <begin position="1"/>
        <end position="49"/>
    </location>
</feature>
<organism evidence="2 3">
    <name type="scientific">Euroglyphus maynei</name>
    <name type="common">Mayne's house dust mite</name>
    <dbReference type="NCBI Taxonomy" id="6958"/>
    <lineage>
        <taxon>Eukaryota</taxon>
        <taxon>Metazoa</taxon>
        <taxon>Ecdysozoa</taxon>
        <taxon>Arthropoda</taxon>
        <taxon>Chelicerata</taxon>
        <taxon>Arachnida</taxon>
        <taxon>Acari</taxon>
        <taxon>Acariformes</taxon>
        <taxon>Sarcoptiformes</taxon>
        <taxon>Astigmata</taxon>
        <taxon>Psoroptidia</taxon>
        <taxon>Analgoidea</taxon>
        <taxon>Pyroglyphidae</taxon>
        <taxon>Pyroglyphinae</taxon>
        <taxon>Euroglyphus</taxon>
    </lineage>
</organism>
<keyword evidence="3" id="KW-1185">Reference proteome</keyword>
<dbReference type="OrthoDB" id="119028at2759"/>
<feature type="compositionally biased region" description="Basic and acidic residues" evidence="1">
    <location>
        <begin position="28"/>
        <end position="38"/>
    </location>
</feature>
<evidence type="ECO:0000313" key="3">
    <source>
        <dbReference type="Proteomes" id="UP000194236"/>
    </source>
</evidence>
<sequence>MSESNESPQEMYLRPYESSNDDEDADDSNDKQEKAEIQRKKRRREPKRQREWNLVRTFDKQQDAIDYVKSLKCWRRAYKNHTYDGNKEYYRCGNRKKRDKQCTASIYLLYHATSLSVSLYETTDDHSCSPTSPSSSYTQRQLSPEMKAEIETLYKVNDYKAKKIFEILQNNGHTPRNVTQIQNYLHQIKKKEMEASYIARYNDYCRQN</sequence>
<dbReference type="AlphaFoldDB" id="A0A1Y3AYU6"/>
<evidence type="ECO:0000256" key="1">
    <source>
        <dbReference type="SAM" id="MobiDB-lite"/>
    </source>
</evidence>
<protein>
    <submittedName>
        <fullName evidence="2">Uncharacterized protein</fullName>
    </submittedName>
</protein>
<comment type="caution">
    <text evidence="2">The sequence shown here is derived from an EMBL/GenBank/DDBJ whole genome shotgun (WGS) entry which is preliminary data.</text>
</comment>
<feature type="compositionally biased region" description="Low complexity" evidence="1">
    <location>
        <begin position="128"/>
        <end position="138"/>
    </location>
</feature>
<dbReference type="EMBL" id="MUJZ01053775">
    <property type="protein sequence ID" value="OTF72974.1"/>
    <property type="molecule type" value="Genomic_DNA"/>
</dbReference>
<proteinExistence type="predicted"/>
<feature type="region of interest" description="Disordered" evidence="1">
    <location>
        <begin position="123"/>
        <end position="142"/>
    </location>
</feature>
<reference evidence="2 3" key="1">
    <citation type="submission" date="2017-03" db="EMBL/GenBank/DDBJ databases">
        <title>Genome Survey of Euroglyphus maynei.</title>
        <authorList>
            <person name="Arlian L.G."/>
            <person name="Morgan M.S."/>
            <person name="Rider S.D."/>
        </authorList>
    </citation>
    <scope>NUCLEOTIDE SEQUENCE [LARGE SCALE GENOMIC DNA]</scope>
    <source>
        <strain evidence="2">Arlian Lab</strain>
        <tissue evidence="2">Whole body</tissue>
    </source>
</reference>
<dbReference type="Proteomes" id="UP000194236">
    <property type="component" value="Unassembled WGS sequence"/>
</dbReference>
<accession>A0A1Y3AYU6</accession>